<evidence type="ECO:0000256" key="1">
    <source>
        <dbReference type="SAM" id="Phobius"/>
    </source>
</evidence>
<feature type="transmembrane region" description="Helical" evidence="1">
    <location>
        <begin position="12"/>
        <end position="31"/>
    </location>
</feature>
<keyword evidence="1" id="KW-1133">Transmembrane helix</keyword>
<dbReference type="EMBL" id="CP001291">
    <property type="protein sequence ID" value="ACK68661.1"/>
    <property type="molecule type" value="Genomic_DNA"/>
</dbReference>
<protein>
    <submittedName>
        <fullName evidence="2">Uncharacterized protein</fullName>
    </submittedName>
</protein>
<evidence type="ECO:0000313" key="2">
    <source>
        <dbReference type="EMBL" id="ACK68661.1"/>
    </source>
</evidence>
<reference evidence="3" key="1">
    <citation type="journal article" date="2011" name="MBio">
        <title>Novel metabolic attributes of the genus Cyanothece, comprising a group of unicellular nitrogen-fixing Cyanobacteria.</title>
        <authorList>
            <person name="Bandyopadhyay A."/>
            <person name="Elvitigala T."/>
            <person name="Welsh E."/>
            <person name="Stockel J."/>
            <person name="Liberton M."/>
            <person name="Min H."/>
            <person name="Sherman L.A."/>
            <person name="Pakrasi H.B."/>
        </authorList>
    </citation>
    <scope>NUCLEOTIDE SEQUENCE [LARGE SCALE GENOMIC DNA]</scope>
    <source>
        <strain evidence="3">PCC 7424</strain>
    </source>
</reference>
<organism evidence="2 3">
    <name type="scientific">Gloeothece citriformis (strain PCC 7424)</name>
    <name type="common">Cyanothece sp. (strain PCC 7424)</name>
    <dbReference type="NCBI Taxonomy" id="65393"/>
    <lineage>
        <taxon>Bacteria</taxon>
        <taxon>Bacillati</taxon>
        <taxon>Cyanobacteriota</taxon>
        <taxon>Cyanophyceae</taxon>
        <taxon>Oscillatoriophycideae</taxon>
        <taxon>Chroococcales</taxon>
        <taxon>Aphanothecaceae</taxon>
        <taxon>Gloeothece</taxon>
        <taxon>Gloeothece citriformis</taxon>
    </lineage>
</organism>
<keyword evidence="1" id="KW-0812">Transmembrane</keyword>
<dbReference type="HOGENOM" id="CLU_220224_0_0_3"/>
<sequence length="39" mass="4240">MMTTDLSDALLVIGIITLACTVLSPILVWILPQRSEIAQ</sequence>
<dbReference type="AlphaFoldDB" id="B7KAI9"/>
<dbReference type="Proteomes" id="UP000002384">
    <property type="component" value="Chromosome"/>
</dbReference>
<accession>B7KAI9</accession>
<keyword evidence="1" id="KW-0472">Membrane</keyword>
<evidence type="ECO:0000313" key="3">
    <source>
        <dbReference type="Proteomes" id="UP000002384"/>
    </source>
</evidence>
<dbReference type="KEGG" id="cyc:PCC7424_0191"/>
<gene>
    <name evidence="2" type="ordered locus">PCC7424_0191</name>
</gene>
<proteinExistence type="predicted"/>
<keyword evidence="3" id="KW-1185">Reference proteome</keyword>
<name>B7KAI9_GLOC7</name>